<evidence type="ECO:0000313" key="3">
    <source>
        <dbReference type="WBParaSite" id="TREG1_27700.1"/>
    </source>
</evidence>
<name>A0AA85JK78_TRIRE</name>
<keyword evidence="1" id="KW-0812">Transmembrane</keyword>
<protein>
    <submittedName>
        <fullName evidence="3">Uncharacterized protein</fullName>
    </submittedName>
</protein>
<dbReference type="Proteomes" id="UP000050795">
    <property type="component" value="Unassembled WGS sequence"/>
</dbReference>
<keyword evidence="2" id="KW-1185">Reference proteome</keyword>
<keyword evidence="1" id="KW-1133">Transmembrane helix</keyword>
<sequence length="199" mass="23392">MVEKHGSQILVNKSTSNQRRHVNHRLVTLSKKRRISYRRIIFILNVFAGVVLQLAIAFGITCLFTQVIKLSYWNIKHPAFLWTGSAIYFVLEILWVFIRNVSRTLPWNIIYLLIMALMSSIIIGTECIEYNDDVPLFVQDNECYIYYGNGTGSNRLLREKPKYDFSTDRGGYWIHVYMLSTSKRNEMVVWRRRIFLSVG</sequence>
<accession>A0AA85JK78</accession>
<feature type="transmembrane region" description="Helical" evidence="1">
    <location>
        <begin position="40"/>
        <end position="67"/>
    </location>
</feature>
<proteinExistence type="predicted"/>
<feature type="transmembrane region" description="Helical" evidence="1">
    <location>
        <begin position="79"/>
        <end position="98"/>
    </location>
</feature>
<organism evidence="2 3">
    <name type="scientific">Trichobilharzia regenti</name>
    <name type="common">Nasal bird schistosome</name>
    <dbReference type="NCBI Taxonomy" id="157069"/>
    <lineage>
        <taxon>Eukaryota</taxon>
        <taxon>Metazoa</taxon>
        <taxon>Spiralia</taxon>
        <taxon>Lophotrochozoa</taxon>
        <taxon>Platyhelminthes</taxon>
        <taxon>Trematoda</taxon>
        <taxon>Digenea</taxon>
        <taxon>Strigeidida</taxon>
        <taxon>Schistosomatoidea</taxon>
        <taxon>Schistosomatidae</taxon>
        <taxon>Trichobilharzia</taxon>
    </lineage>
</organism>
<evidence type="ECO:0000313" key="2">
    <source>
        <dbReference type="Proteomes" id="UP000050795"/>
    </source>
</evidence>
<keyword evidence="1" id="KW-0472">Membrane</keyword>
<dbReference type="AlphaFoldDB" id="A0AA85JK78"/>
<feature type="transmembrane region" description="Helical" evidence="1">
    <location>
        <begin position="105"/>
        <end position="124"/>
    </location>
</feature>
<dbReference type="WBParaSite" id="TREG1_27700.1">
    <property type="protein sequence ID" value="TREG1_27700.1"/>
    <property type="gene ID" value="TREG1_27700"/>
</dbReference>
<evidence type="ECO:0000256" key="1">
    <source>
        <dbReference type="SAM" id="Phobius"/>
    </source>
</evidence>
<reference evidence="3" key="2">
    <citation type="submission" date="2023-11" db="UniProtKB">
        <authorList>
            <consortium name="WormBaseParasite"/>
        </authorList>
    </citation>
    <scope>IDENTIFICATION</scope>
</reference>
<reference evidence="2" key="1">
    <citation type="submission" date="2022-06" db="EMBL/GenBank/DDBJ databases">
        <authorList>
            <person name="Berger JAMES D."/>
            <person name="Berger JAMES D."/>
        </authorList>
    </citation>
    <scope>NUCLEOTIDE SEQUENCE [LARGE SCALE GENOMIC DNA]</scope>
</reference>